<reference evidence="2 3" key="1">
    <citation type="journal article" date="2011" name="Proc. Natl. Acad. Sci. U.S.A.">
        <title>Niche of harmful alga Aureococcus anophagefferens revealed through ecogenomics.</title>
        <authorList>
            <person name="Gobler C.J."/>
            <person name="Berry D.L."/>
            <person name="Dyhrman S.T."/>
            <person name="Wilhelm S.W."/>
            <person name="Salamov A."/>
            <person name="Lobanov A.V."/>
            <person name="Zhang Y."/>
            <person name="Collier J.L."/>
            <person name="Wurch L.L."/>
            <person name="Kustka A.B."/>
            <person name="Dill B.D."/>
            <person name="Shah M."/>
            <person name="VerBerkmoes N.C."/>
            <person name="Kuo A."/>
            <person name="Terry A."/>
            <person name="Pangilinan J."/>
            <person name="Lindquist E.A."/>
            <person name="Lucas S."/>
            <person name="Paulsen I.T."/>
            <person name="Hattenrath-Lehmann T.K."/>
            <person name="Talmage S.C."/>
            <person name="Walker E.A."/>
            <person name="Koch F."/>
            <person name="Burson A.M."/>
            <person name="Marcoval M.A."/>
            <person name="Tang Y.Z."/>
            <person name="Lecleir G.R."/>
            <person name="Coyne K.J."/>
            <person name="Berg G.M."/>
            <person name="Bertrand E.M."/>
            <person name="Saito M.A."/>
            <person name="Gladyshev V.N."/>
            <person name="Grigoriev I.V."/>
        </authorList>
    </citation>
    <scope>NUCLEOTIDE SEQUENCE [LARGE SCALE GENOMIC DNA]</scope>
    <source>
        <strain evidence="3">CCMP 1984</strain>
    </source>
</reference>
<dbReference type="InterPro" id="IPR029044">
    <property type="entry name" value="Nucleotide-diphossugar_trans"/>
</dbReference>
<dbReference type="eggNOG" id="ENOG502QTTH">
    <property type="taxonomic scope" value="Eukaryota"/>
</dbReference>
<sequence>MRVGKTLTEEELEDHVLYEADPVKVGELSAWRKCTILVLARYPLLHSVFWLSVVGWAALRATDDKQALLKAVIECWLVYSFGKYVVTGTCGFRGLRLLRGNDAKPATHWREEADAYVAAQRDAGDAGAELRYEDVIHVVAIPNYKEDPGTLRRTVATLAAQADAKEALVVVLAMEERDATARATAAAVVGEFGGCFRALYCTLHELKPGEVAGKSSNENWAVRCAKRRLCDELGARSDRVVVTVCDADTYFHARYFAALSCAYVKRDALARRRTFWQACTQFYPNCDDVPLVCGVRYALLSVGFLGQMANPLHYKLPFAVYSVALDLAVEARYWDPAVIPEDWHMFLRCFYATAGEIRVEPLFFPVGCECVTDRTGPRTVAACYQQAKRWQWGAIDLGFIAARTGDAPPHRQLAVSLAATEHHLLYPLMWIVLAAAPWLVKDWATGWRFKLWAGFFVVNFFMLNVLDHAYRDVLARDAGCGGPRARGLAAFRGARVAAFVFFPFADLLLFVLPSLHAHARMALSTRFDYVVAPKVAICCMSSVHSSSHLLANLPLPDAPLTKHGVQPATYSALQDECGSCGVVKELGGYTSVQWRLGAGRRCKRCFQAAMPLTPKAEEISRMLPGAVEGGYGLDKENKDDDEDPAGLLVEDVTTLKRGTKEAEEAAADALEPVAAFEAADDGFVEAAAYGGPKPGYYFGRAGGRLGYHVDPHQASRPPPPPGDAAVAAAPAEPEKNTHKKAAAVDDVLVSAELVEEDDLPGGLSPEEAAEALLDACLNGDKGALRRENQNECGKFIKTVVNHGGWKAYQDWIYRNRPRPGVEIKTRESTKLNLPKNFRNMG</sequence>
<dbReference type="PANTHER" id="PTHR36851">
    <property type="entry name" value="UNNAMED PRODUCT"/>
    <property type="match status" value="1"/>
</dbReference>
<dbReference type="GeneID" id="20223954"/>
<dbReference type="KEGG" id="aaf:AURANDRAFT_62562"/>
<dbReference type="InParanoid" id="F0Y406"/>
<name>F0Y406_AURAN</name>
<dbReference type="SUPFAM" id="SSF53448">
    <property type="entry name" value="Nucleotide-diphospho-sugar transferases"/>
    <property type="match status" value="1"/>
</dbReference>
<keyword evidence="3" id="KW-1185">Reference proteome</keyword>
<dbReference type="EMBL" id="GL833124">
    <property type="protein sequence ID" value="EGB10479.1"/>
    <property type="molecule type" value="Genomic_DNA"/>
</dbReference>
<evidence type="ECO:0000313" key="2">
    <source>
        <dbReference type="EMBL" id="EGB10479.1"/>
    </source>
</evidence>
<evidence type="ECO:0000256" key="1">
    <source>
        <dbReference type="SAM" id="MobiDB-lite"/>
    </source>
</evidence>
<dbReference type="AlphaFoldDB" id="F0Y406"/>
<gene>
    <name evidence="2" type="ORF">AURANDRAFT_62562</name>
</gene>
<dbReference type="Proteomes" id="UP000002729">
    <property type="component" value="Unassembled WGS sequence"/>
</dbReference>
<dbReference type="PANTHER" id="PTHR36851:SF1">
    <property type="entry name" value="GLYCO_TRANS_2-LIKE DOMAIN-CONTAINING PROTEIN"/>
    <property type="match status" value="1"/>
</dbReference>
<organism evidence="3">
    <name type="scientific">Aureococcus anophagefferens</name>
    <name type="common">Harmful bloom alga</name>
    <dbReference type="NCBI Taxonomy" id="44056"/>
    <lineage>
        <taxon>Eukaryota</taxon>
        <taxon>Sar</taxon>
        <taxon>Stramenopiles</taxon>
        <taxon>Ochrophyta</taxon>
        <taxon>Pelagophyceae</taxon>
        <taxon>Pelagomonadales</taxon>
        <taxon>Pelagomonadaceae</taxon>
        <taxon>Aureococcus</taxon>
    </lineage>
</organism>
<feature type="region of interest" description="Disordered" evidence="1">
    <location>
        <begin position="710"/>
        <end position="738"/>
    </location>
</feature>
<dbReference type="OrthoDB" id="199203at2759"/>
<protein>
    <submittedName>
        <fullName evidence="2">Uncharacterized protein</fullName>
    </submittedName>
</protein>
<dbReference type="RefSeq" id="XP_009035271.1">
    <property type="nucleotide sequence ID" value="XM_009037023.1"/>
</dbReference>
<evidence type="ECO:0000313" key="3">
    <source>
        <dbReference type="Proteomes" id="UP000002729"/>
    </source>
</evidence>
<accession>F0Y406</accession>
<proteinExistence type="predicted"/>